<keyword evidence="2 3" id="KW-0694">RNA-binding</keyword>
<feature type="domain" description="DRBM" evidence="5">
    <location>
        <begin position="81"/>
        <end position="149"/>
    </location>
</feature>
<gene>
    <name evidence="6" type="ORF">KP509_02G065300</name>
</gene>
<keyword evidence="1" id="KW-0677">Repeat</keyword>
<dbReference type="InterPro" id="IPR014720">
    <property type="entry name" value="dsRBD_dom"/>
</dbReference>
<keyword evidence="7" id="KW-1185">Reference proteome</keyword>
<sequence length="209" mass="22475">MFKNQLQEYAQKAGLPIPIYDVTNEGLSHRPQFKASVKFQEKVYETPASYTNSKKAEQAAAEVALAALGKLETKGLYESGLCKSILQEYAQKIKSPLPVYNVVPVDKAKSPAFIASVEVGGARYEGGQSRTRKEAKIKAARAALSAIYSDPATSQLGDIEDPAVVEPRSATGEVQITGIHAAGKRSKKVEESGELKKPKIEEPIGNTGP</sequence>
<dbReference type="Proteomes" id="UP000825935">
    <property type="component" value="Chromosome 2"/>
</dbReference>
<evidence type="ECO:0000256" key="3">
    <source>
        <dbReference type="PROSITE-ProRule" id="PRU00266"/>
    </source>
</evidence>
<dbReference type="EMBL" id="CM035407">
    <property type="protein sequence ID" value="KAH7444120.1"/>
    <property type="molecule type" value="Genomic_DNA"/>
</dbReference>
<evidence type="ECO:0000313" key="7">
    <source>
        <dbReference type="Proteomes" id="UP000825935"/>
    </source>
</evidence>
<dbReference type="Pfam" id="PF00035">
    <property type="entry name" value="dsrm"/>
    <property type="match status" value="2"/>
</dbReference>
<feature type="region of interest" description="Disordered" evidence="4">
    <location>
        <begin position="168"/>
        <end position="209"/>
    </location>
</feature>
<dbReference type="EMBL" id="CM035407">
    <property type="protein sequence ID" value="KAH7444119.1"/>
    <property type="molecule type" value="Genomic_DNA"/>
</dbReference>
<dbReference type="SUPFAM" id="SSF54768">
    <property type="entry name" value="dsRNA-binding domain-like"/>
    <property type="match status" value="2"/>
</dbReference>
<dbReference type="SMART" id="SM00358">
    <property type="entry name" value="DSRM"/>
    <property type="match status" value="2"/>
</dbReference>
<accession>A0A8T2VI32</accession>
<feature type="domain" description="DRBM" evidence="5">
    <location>
        <begin position="1"/>
        <end position="70"/>
    </location>
</feature>
<evidence type="ECO:0000256" key="2">
    <source>
        <dbReference type="ARBA" id="ARBA00022884"/>
    </source>
</evidence>
<dbReference type="AlphaFoldDB" id="A0A8T2VI32"/>
<feature type="compositionally biased region" description="Basic and acidic residues" evidence="4">
    <location>
        <begin position="188"/>
        <end position="202"/>
    </location>
</feature>
<name>A0A8T2VI32_CERRI</name>
<organism evidence="6 7">
    <name type="scientific">Ceratopteris richardii</name>
    <name type="common">Triangle waterfern</name>
    <dbReference type="NCBI Taxonomy" id="49495"/>
    <lineage>
        <taxon>Eukaryota</taxon>
        <taxon>Viridiplantae</taxon>
        <taxon>Streptophyta</taxon>
        <taxon>Embryophyta</taxon>
        <taxon>Tracheophyta</taxon>
        <taxon>Polypodiopsida</taxon>
        <taxon>Polypodiidae</taxon>
        <taxon>Polypodiales</taxon>
        <taxon>Pteridineae</taxon>
        <taxon>Pteridaceae</taxon>
        <taxon>Parkerioideae</taxon>
        <taxon>Ceratopteris</taxon>
    </lineage>
</organism>
<evidence type="ECO:0000313" key="6">
    <source>
        <dbReference type="EMBL" id="KAH7444119.1"/>
    </source>
</evidence>
<dbReference type="OMA" id="VYICHLV"/>
<reference evidence="6" key="1">
    <citation type="submission" date="2021-08" db="EMBL/GenBank/DDBJ databases">
        <title>WGS assembly of Ceratopteris richardii.</title>
        <authorList>
            <person name="Marchant D.B."/>
            <person name="Chen G."/>
            <person name="Jenkins J."/>
            <person name="Shu S."/>
            <person name="Leebens-Mack J."/>
            <person name="Grimwood J."/>
            <person name="Schmutz J."/>
            <person name="Soltis P."/>
            <person name="Soltis D."/>
            <person name="Chen Z.-H."/>
        </authorList>
    </citation>
    <scope>NUCLEOTIDE SEQUENCE</scope>
    <source>
        <strain evidence="6">Whitten #5841</strain>
        <tissue evidence="6">Leaf</tissue>
    </source>
</reference>
<evidence type="ECO:0000256" key="4">
    <source>
        <dbReference type="SAM" id="MobiDB-lite"/>
    </source>
</evidence>
<protein>
    <recommendedName>
        <fullName evidence="5">DRBM domain-containing protein</fullName>
    </recommendedName>
</protein>
<dbReference type="PANTHER" id="PTHR46031:SF35">
    <property type="entry name" value="DRBM DOMAIN-CONTAINING PROTEIN"/>
    <property type="match status" value="1"/>
</dbReference>
<dbReference type="OrthoDB" id="5988181at2759"/>
<evidence type="ECO:0000259" key="5">
    <source>
        <dbReference type="PROSITE" id="PS50137"/>
    </source>
</evidence>
<comment type="caution">
    <text evidence="6">The sequence shown here is derived from an EMBL/GenBank/DDBJ whole genome shotgun (WGS) entry which is preliminary data.</text>
</comment>
<dbReference type="PROSITE" id="PS50137">
    <property type="entry name" value="DS_RBD"/>
    <property type="match status" value="2"/>
</dbReference>
<dbReference type="GO" id="GO:0003723">
    <property type="term" value="F:RNA binding"/>
    <property type="evidence" value="ECO:0007669"/>
    <property type="project" value="UniProtKB-UniRule"/>
</dbReference>
<dbReference type="Gene3D" id="3.30.160.20">
    <property type="match status" value="2"/>
</dbReference>
<dbReference type="PANTHER" id="PTHR46031">
    <property type="match status" value="1"/>
</dbReference>
<evidence type="ECO:0000256" key="1">
    <source>
        <dbReference type="ARBA" id="ARBA00022737"/>
    </source>
</evidence>
<proteinExistence type="predicted"/>